<dbReference type="InterPro" id="IPR001789">
    <property type="entry name" value="Sig_transdc_resp-reg_receiver"/>
</dbReference>
<sequence>MQKRFFGGLNMNKTTTHADDHPLRVFLVEDSVDVRELMIENLTMIPGVVVSGVSESEGDALSQLNSLPCDVLIVDIQLKKGNGINLLRQIAEKKKIANALKIICSNNATEVFRRVGMQYGVNHFYDKTSEFPQLFEFLKGLSTSRQRCEHPA</sequence>
<keyword evidence="5" id="KW-1185">Reference proteome</keyword>
<proteinExistence type="predicted"/>
<dbReference type="EMBL" id="BMDP01000002">
    <property type="protein sequence ID" value="GGI54231.1"/>
    <property type="molecule type" value="Genomic_DNA"/>
</dbReference>
<gene>
    <name evidence="4" type="ORF">GCM10011430_14050</name>
</gene>
<reference evidence="4" key="2">
    <citation type="submission" date="2020-09" db="EMBL/GenBank/DDBJ databases">
        <authorList>
            <person name="Sun Q."/>
            <person name="Sedlacek I."/>
        </authorList>
    </citation>
    <scope>NUCLEOTIDE SEQUENCE</scope>
    <source>
        <strain evidence="4">CCM 7664</strain>
    </source>
</reference>
<feature type="domain" description="Response regulatory" evidence="3">
    <location>
        <begin position="24"/>
        <end position="142"/>
    </location>
</feature>
<name>A0A8J3AZ86_9BURK</name>
<organism evidence="4 5">
    <name type="scientific">Oxalicibacterium solurbis</name>
    <dbReference type="NCBI Taxonomy" id="69280"/>
    <lineage>
        <taxon>Bacteria</taxon>
        <taxon>Pseudomonadati</taxon>
        <taxon>Pseudomonadota</taxon>
        <taxon>Betaproteobacteria</taxon>
        <taxon>Burkholderiales</taxon>
        <taxon>Oxalobacteraceae</taxon>
        <taxon>Oxalicibacterium</taxon>
    </lineage>
</organism>
<protein>
    <recommendedName>
        <fullName evidence="3">Response regulatory domain-containing protein</fullName>
    </recommendedName>
</protein>
<reference evidence="4" key="1">
    <citation type="journal article" date="2014" name="Int. J. Syst. Evol. Microbiol.">
        <title>Complete genome sequence of Corynebacterium casei LMG S-19264T (=DSM 44701T), isolated from a smear-ripened cheese.</title>
        <authorList>
            <consortium name="US DOE Joint Genome Institute (JGI-PGF)"/>
            <person name="Walter F."/>
            <person name="Albersmeier A."/>
            <person name="Kalinowski J."/>
            <person name="Ruckert C."/>
        </authorList>
    </citation>
    <scope>NUCLEOTIDE SEQUENCE</scope>
    <source>
        <strain evidence="4">CCM 7664</strain>
    </source>
</reference>
<dbReference type="PANTHER" id="PTHR44591">
    <property type="entry name" value="STRESS RESPONSE REGULATOR PROTEIN 1"/>
    <property type="match status" value="1"/>
</dbReference>
<evidence type="ECO:0000313" key="5">
    <source>
        <dbReference type="Proteomes" id="UP000627205"/>
    </source>
</evidence>
<dbReference type="Gene3D" id="3.40.50.2300">
    <property type="match status" value="1"/>
</dbReference>
<dbReference type="GO" id="GO:0000160">
    <property type="term" value="P:phosphorelay signal transduction system"/>
    <property type="evidence" value="ECO:0007669"/>
    <property type="project" value="InterPro"/>
</dbReference>
<dbReference type="Proteomes" id="UP000627205">
    <property type="component" value="Unassembled WGS sequence"/>
</dbReference>
<evidence type="ECO:0000256" key="1">
    <source>
        <dbReference type="ARBA" id="ARBA00022553"/>
    </source>
</evidence>
<dbReference type="AlphaFoldDB" id="A0A8J3AZ86"/>
<evidence type="ECO:0000313" key="4">
    <source>
        <dbReference type="EMBL" id="GGI54231.1"/>
    </source>
</evidence>
<keyword evidence="1 2" id="KW-0597">Phosphoprotein</keyword>
<dbReference type="SMART" id="SM00448">
    <property type="entry name" value="REC"/>
    <property type="match status" value="1"/>
</dbReference>
<evidence type="ECO:0000259" key="3">
    <source>
        <dbReference type="PROSITE" id="PS50110"/>
    </source>
</evidence>
<feature type="modified residue" description="4-aspartylphosphate" evidence="2">
    <location>
        <position position="75"/>
    </location>
</feature>
<dbReference type="PANTHER" id="PTHR44591:SF3">
    <property type="entry name" value="RESPONSE REGULATORY DOMAIN-CONTAINING PROTEIN"/>
    <property type="match status" value="1"/>
</dbReference>
<dbReference type="Pfam" id="PF00072">
    <property type="entry name" value="Response_reg"/>
    <property type="match status" value="1"/>
</dbReference>
<accession>A0A8J3AZ86</accession>
<dbReference type="InterPro" id="IPR011006">
    <property type="entry name" value="CheY-like_superfamily"/>
</dbReference>
<evidence type="ECO:0000256" key="2">
    <source>
        <dbReference type="PROSITE-ProRule" id="PRU00169"/>
    </source>
</evidence>
<dbReference type="InterPro" id="IPR050595">
    <property type="entry name" value="Bact_response_regulator"/>
</dbReference>
<dbReference type="PROSITE" id="PS50110">
    <property type="entry name" value="RESPONSE_REGULATORY"/>
    <property type="match status" value="1"/>
</dbReference>
<comment type="caution">
    <text evidence="4">The sequence shown here is derived from an EMBL/GenBank/DDBJ whole genome shotgun (WGS) entry which is preliminary data.</text>
</comment>
<dbReference type="SUPFAM" id="SSF52172">
    <property type="entry name" value="CheY-like"/>
    <property type="match status" value="1"/>
</dbReference>